<gene>
    <name evidence="1" type="ORF">LCGC14_2472220</name>
</gene>
<comment type="caution">
    <text evidence="1">The sequence shown here is derived from an EMBL/GenBank/DDBJ whole genome shotgun (WGS) entry which is preliminary data.</text>
</comment>
<dbReference type="EMBL" id="LAZR01038744">
    <property type="protein sequence ID" value="KKL18768.1"/>
    <property type="molecule type" value="Genomic_DNA"/>
</dbReference>
<dbReference type="AlphaFoldDB" id="A0A0F9E3Z4"/>
<dbReference type="Pfam" id="PF25283">
    <property type="entry name" value="DUF7873"/>
    <property type="match status" value="1"/>
</dbReference>
<protein>
    <submittedName>
        <fullName evidence="1">Uncharacterized protein</fullName>
    </submittedName>
</protein>
<dbReference type="InterPro" id="IPR057195">
    <property type="entry name" value="DUF7873"/>
</dbReference>
<name>A0A0F9E3Z4_9ZZZZ</name>
<sequence>MAKLHELLAVEPDLEGNYKKILEETKNTFTKKSDHFFGFHRRLELFGDDKHDTPEEYKEMATTVHAKLDYQKKSIVRYLDAVLQKEATNQQAIADLTIDGIEIAKGVPATFLLGLENKLKQVRAVYEVSPTLPPGHKWVPDETKGDHVYSMDHPEEQFKSEKIFKVQVLYDATKEHPAQVEKIPETKDVGKYVKHIWSGMISPAEKSVILGRIDKVIRGVKKARQRANATEVVKRTIGKEIFKYIDGE</sequence>
<organism evidence="1">
    <name type="scientific">marine sediment metagenome</name>
    <dbReference type="NCBI Taxonomy" id="412755"/>
    <lineage>
        <taxon>unclassified sequences</taxon>
        <taxon>metagenomes</taxon>
        <taxon>ecological metagenomes</taxon>
    </lineage>
</organism>
<reference evidence="1" key="1">
    <citation type="journal article" date="2015" name="Nature">
        <title>Complex archaea that bridge the gap between prokaryotes and eukaryotes.</title>
        <authorList>
            <person name="Spang A."/>
            <person name="Saw J.H."/>
            <person name="Jorgensen S.L."/>
            <person name="Zaremba-Niedzwiedzka K."/>
            <person name="Martijn J."/>
            <person name="Lind A.E."/>
            <person name="van Eijk R."/>
            <person name="Schleper C."/>
            <person name="Guy L."/>
            <person name="Ettema T.J."/>
        </authorList>
    </citation>
    <scope>NUCLEOTIDE SEQUENCE</scope>
</reference>
<accession>A0A0F9E3Z4</accession>
<proteinExistence type="predicted"/>
<evidence type="ECO:0000313" key="1">
    <source>
        <dbReference type="EMBL" id="KKL18768.1"/>
    </source>
</evidence>